<dbReference type="Proteomes" id="UP000250369">
    <property type="component" value="Unassembled WGS sequence"/>
</dbReference>
<reference evidence="2 3" key="1">
    <citation type="journal article" date="2009" name="Int. J. Syst. Evol. Microbiol.">
        <title>Paenibacillus contaminans sp. nov., isolated from a contaminated laboratory plate.</title>
        <authorList>
            <person name="Chou J.H."/>
            <person name="Lee J.H."/>
            <person name="Lin M.C."/>
            <person name="Chang P.S."/>
            <person name="Arun A.B."/>
            <person name="Young C.C."/>
            <person name="Chen W.M."/>
        </authorList>
    </citation>
    <scope>NUCLEOTIDE SEQUENCE [LARGE SCALE GENOMIC DNA]</scope>
    <source>
        <strain evidence="2 3">CKOBP-6</strain>
    </source>
</reference>
<name>A0A329ML93_9BACL</name>
<proteinExistence type="predicted"/>
<evidence type="ECO:0000313" key="3">
    <source>
        <dbReference type="Proteomes" id="UP000250369"/>
    </source>
</evidence>
<sequence length="536" mass="55646">MRALKESVVKQKLSLEQTQIDAFIADFNTKPLTLDHKPRLTFGAVPGESYAYTLTSTRSVGADKLAKEKAVTLRFKLVPGTNNAAGAIFGKDIVASDDPPTHGSNDVFLTEDGSKPQVDKSLAFNEYKALFLDYYESKMATRPLPLTPLQPQSVPLGNYQLAAGNYTINATPHASALYSGKISSGLNRLVVNGDIVAGDDFTFGGNELEINGNLIVGGSITFNSYLNKLKVTGNMIAGKTISFNSSSVVEIGGSISSQDAISFNGINDSDKGLTVGKSIIAEKGISFSNLNKLTVADTISSQKNITVSGSLGEGSIGKSIVAGGDISFANISKLRVGSSLSANGSIGISGNIAEMDLPNGSIIGGSNISFATISRMNVAGSISGAQNVQFGDNITDAAVGGSIFAPGTLGFYGINKLSVGDSLLAGSKNGSTGFDFRGKQVSSLYVGGTILSTNKIDFPPMNKLNVGSFVGSIDKITWGNLDNGYGTAHVGGITTGKQIHLTSSWKPQGGVIIKYAPPDGSGGGEPTIDFNGWSSK</sequence>
<organism evidence="2 3">
    <name type="scientific">Paenibacillus contaminans</name>
    <dbReference type="NCBI Taxonomy" id="450362"/>
    <lineage>
        <taxon>Bacteria</taxon>
        <taxon>Bacillati</taxon>
        <taxon>Bacillota</taxon>
        <taxon>Bacilli</taxon>
        <taxon>Bacillales</taxon>
        <taxon>Paenibacillaceae</taxon>
        <taxon>Paenibacillus</taxon>
    </lineage>
</organism>
<protein>
    <submittedName>
        <fullName evidence="2">Uncharacterized protein</fullName>
    </submittedName>
</protein>
<evidence type="ECO:0000313" key="2">
    <source>
        <dbReference type="EMBL" id="RAV20575.1"/>
    </source>
</evidence>
<evidence type="ECO:0000256" key="1">
    <source>
        <dbReference type="SAM" id="MobiDB-lite"/>
    </source>
</evidence>
<dbReference type="EMBL" id="QMFB01000007">
    <property type="protein sequence ID" value="RAV20575.1"/>
    <property type="molecule type" value="Genomic_DNA"/>
</dbReference>
<keyword evidence="3" id="KW-1185">Reference proteome</keyword>
<accession>A0A329ML93</accession>
<comment type="caution">
    <text evidence="2">The sequence shown here is derived from an EMBL/GenBank/DDBJ whole genome shotgun (WGS) entry which is preliminary data.</text>
</comment>
<feature type="region of interest" description="Disordered" evidence="1">
    <location>
        <begin position="517"/>
        <end position="536"/>
    </location>
</feature>
<dbReference type="AlphaFoldDB" id="A0A329ML93"/>
<gene>
    <name evidence="2" type="ORF">DQG23_13750</name>
</gene>